<feature type="transmembrane region" description="Helical" evidence="1">
    <location>
        <begin position="76"/>
        <end position="95"/>
    </location>
</feature>
<evidence type="ECO:0000313" key="3">
    <source>
        <dbReference type="EMBL" id="GCC51757.1"/>
    </source>
</evidence>
<dbReference type="GO" id="GO:0016020">
    <property type="term" value="C:membrane"/>
    <property type="evidence" value="ECO:0007669"/>
    <property type="project" value="InterPro"/>
</dbReference>
<dbReference type="EMBL" id="BHXQ01000003">
    <property type="protein sequence ID" value="GCC51757.1"/>
    <property type="molecule type" value="Genomic_DNA"/>
</dbReference>
<protein>
    <recommendedName>
        <fullName evidence="2">Signal transduction histidine kinase internal region domain-containing protein</fullName>
    </recommendedName>
</protein>
<keyword evidence="1" id="KW-0472">Membrane</keyword>
<proteinExistence type="predicted"/>
<dbReference type="PANTHER" id="PTHR34220:SF7">
    <property type="entry name" value="SENSOR HISTIDINE KINASE YPDA"/>
    <property type="match status" value="1"/>
</dbReference>
<dbReference type="Pfam" id="PF06580">
    <property type="entry name" value="His_kinase"/>
    <property type="match status" value="1"/>
</dbReference>
<gene>
    <name evidence="3" type="ORF">SanaruYs_19860</name>
</gene>
<keyword evidence="4" id="KW-1185">Reference proteome</keyword>
<accession>A0A401UA51</accession>
<keyword evidence="1" id="KW-1133">Transmembrane helix</keyword>
<dbReference type="SUPFAM" id="SSF55874">
    <property type="entry name" value="ATPase domain of HSP90 chaperone/DNA topoisomerase II/histidine kinase"/>
    <property type="match status" value="1"/>
</dbReference>
<dbReference type="InterPro" id="IPR036890">
    <property type="entry name" value="HATPase_C_sf"/>
</dbReference>
<feature type="transmembrane region" description="Helical" evidence="1">
    <location>
        <begin position="12"/>
        <end position="35"/>
    </location>
</feature>
<dbReference type="Gene3D" id="3.30.565.10">
    <property type="entry name" value="Histidine kinase-like ATPase, C-terminal domain"/>
    <property type="match status" value="1"/>
</dbReference>
<dbReference type="PANTHER" id="PTHR34220">
    <property type="entry name" value="SENSOR HISTIDINE KINASE YPDA"/>
    <property type="match status" value="1"/>
</dbReference>
<feature type="domain" description="Signal transduction histidine kinase internal region" evidence="2">
    <location>
        <begin position="162"/>
        <end position="240"/>
    </location>
</feature>
<reference evidence="3 4" key="1">
    <citation type="submission" date="2018-11" db="EMBL/GenBank/DDBJ databases">
        <title>Chryseotalea sanarue gen. nov., sp., nov., a member of the family Cytophagaceae, isolated from a brackish lake in Hamamatsu Japan.</title>
        <authorList>
            <person name="Maejima Y."/>
            <person name="Iino T."/>
            <person name="Muraguchi Y."/>
            <person name="Fukuda K."/>
            <person name="Ohkuma M."/>
            <person name="Moriuchi R."/>
            <person name="Dohra H."/>
            <person name="Kimbara K."/>
            <person name="Shintani M."/>
        </authorList>
    </citation>
    <scope>NUCLEOTIDE SEQUENCE [LARGE SCALE GENOMIC DNA]</scope>
    <source>
        <strain evidence="3 4">Ys</strain>
    </source>
</reference>
<dbReference type="AlphaFoldDB" id="A0A401UA51"/>
<feature type="transmembrane region" description="Helical" evidence="1">
    <location>
        <begin position="41"/>
        <end position="64"/>
    </location>
</feature>
<sequence length="349" mass="40187">MPQNSDKRKIYWLCQLLGWGGMVAIEVTNYTFFIIRSFDWSFVLLFGYGAIVGIFVMHLFRMVIRRTPVFNKSNTYIWSVAFISSLLVSFILNLFNLGPYYFFSGGTFSGAFEPISFFAGIVNWMRYAGVWIIIYFLYNLLERKREIEESKLRSENLARTTELELLKTQLNPHFLFNSLNSIKALVTLDPEKSKDAIVKLSELLRFTLNYSMQQLIPLNDELLEVKKYLALEQIRFGDRLLISYRVEDNVLNRLIPPTMLLSLAENAIKHGIAKQSGKGILIVESLLSDKILLIKMTNTGTLVNSNDRGIGLRNVRKRLESLYGHKAGLDLKQEEDKVVVTIKINKDEN</sequence>
<comment type="caution">
    <text evidence="3">The sequence shown here is derived from an EMBL/GenBank/DDBJ whole genome shotgun (WGS) entry which is preliminary data.</text>
</comment>
<dbReference type="InterPro" id="IPR050640">
    <property type="entry name" value="Bact_2-comp_sensor_kinase"/>
</dbReference>
<name>A0A401UA51_9BACT</name>
<keyword evidence="1" id="KW-0812">Transmembrane</keyword>
<evidence type="ECO:0000313" key="4">
    <source>
        <dbReference type="Proteomes" id="UP000288227"/>
    </source>
</evidence>
<dbReference type="RefSeq" id="WP_127122407.1">
    <property type="nucleotide sequence ID" value="NZ_BHXQ01000003.1"/>
</dbReference>
<dbReference type="GO" id="GO:0000155">
    <property type="term" value="F:phosphorelay sensor kinase activity"/>
    <property type="evidence" value="ECO:0007669"/>
    <property type="project" value="InterPro"/>
</dbReference>
<dbReference type="OrthoDB" id="9792992at2"/>
<evidence type="ECO:0000256" key="1">
    <source>
        <dbReference type="SAM" id="Phobius"/>
    </source>
</evidence>
<dbReference type="Proteomes" id="UP000288227">
    <property type="component" value="Unassembled WGS sequence"/>
</dbReference>
<dbReference type="InterPro" id="IPR010559">
    <property type="entry name" value="Sig_transdc_His_kin_internal"/>
</dbReference>
<evidence type="ECO:0000259" key="2">
    <source>
        <dbReference type="Pfam" id="PF06580"/>
    </source>
</evidence>
<feature type="transmembrane region" description="Helical" evidence="1">
    <location>
        <begin position="115"/>
        <end position="138"/>
    </location>
</feature>
<organism evidence="3 4">
    <name type="scientific">Chryseotalea sanaruensis</name>
    <dbReference type="NCBI Taxonomy" id="2482724"/>
    <lineage>
        <taxon>Bacteria</taxon>
        <taxon>Pseudomonadati</taxon>
        <taxon>Bacteroidota</taxon>
        <taxon>Cytophagia</taxon>
        <taxon>Cytophagales</taxon>
        <taxon>Chryseotaleaceae</taxon>
        <taxon>Chryseotalea</taxon>
    </lineage>
</organism>